<reference evidence="8" key="1">
    <citation type="submission" date="2019-09" db="EMBL/GenBank/DDBJ databases">
        <authorList>
            <person name="Teo W.F.A."/>
            <person name="Duangmal K."/>
        </authorList>
    </citation>
    <scope>NUCLEOTIDE SEQUENCE [LARGE SCALE GENOMIC DNA]</scope>
    <source>
        <strain evidence="8">K81G1</strain>
    </source>
</reference>
<feature type="transmembrane region" description="Helical" evidence="6">
    <location>
        <begin position="106"/>
        <end position="126"/>
    </location>
</feature>
<comment type="caution">
    <text evidence="8">The sequence shown here is derived from an EMBL/GenBank/DDBJ whole genome shotgun (WGS) entry which is preliminary data.</text>
</comment>
<accession>A0A5N0UPB9</accession>
<keyword evidence="5 6" id="KW-0472">Membrane</keyword>
<dbReference type="InterPro" id="IPR036259">
    <property type="entry name" value="MFS_trans_sf"/>
</dbReference>
<dbReference type="Pfam" id="PF07690">
    <property type="entry name" value="MFS_1"/>
    <property type="match status" value="1"/>
</dbReference>
<dbReference type="Proteomes" id="UP000319769">
    <property type="component" value="Unassembled WGS sequence"/>
</dbReference>
<keyword evidence="4 6" id="KW-1133">Transmembrane helix</keyword>
<dbReference type="EMBL" id="VMNW02000167">
    <property type="protein sequence ID" value="KAA9148626.1"/>
    <property type="molecule type" value="Genomic_DNA"/>
</dbReference>
<feature type="transmembrane region" description="Helical" evidence="6">
    <location>
        <begin position="81"/>
        <end position="100"/>
    </location>
</feature>
<dbReference type="OrthoDB" id="9781469at2"/>
<evidence type="ECO:0000313" key="9">
    <source>
        <dbReference type="Proteomes" id="UP000319769"/>
    </source>
</evidence>
<dbReference type="GO" id="GO:0022857">
    <property type="term" value="F:transmembrane transporter activity"/>
    <property type="evidence" value="ECO:0007669"/>
    <property type="project" value="InterPro"/>
</dbReference>
<dbReference type="PROSITE" id="PS50850">
    <property type="entry name" value="MFS"/>
    <property type="match status" value="1"/>
</dbReference>
<feature type="transmembrane region" description="Helical" evidence="6">
    <location>
        <begin position="15"/>
        <end position="38"/>
    </location>
</feature>
<evidence type="ECO:0000256" key="5">
    <source>
        <dbReference type="ARBA" id="ARBA00023136"/>
    </source>
</evidence>
<feature type="transmembrane region" description="Helical" evidence="6">
    <location>
        <begin position="166"/>
        <end position="189"/>
    </location>
</feature>
<dbReference type="PANTHER" id="PTHR42718">
    <property type="entry name" value="MAJOR FACILITATOR SUPERFAMILY MULTIDRUG TRANSPORTER MFSC"/>
    <property type="match status" value="1"/>
</dbReference>
<dbReference type="Gene3D" id="1.20.1720.10">
    <property type="entry name" value="Multidrug resistance protein D"/>
    <property type="match status" value="1"/>
</dbReference>
<organism evidence="8 9">
    <name type="scientific">Amycolatopsis acidicola</name>
    <dbReference type="NCBI Taxonomy" id="2596893"/>
    <lineage>
        <taxon>Bacteria</taxon>
        <taxon>Bacillati</taxon>
        <taxon>Actinomycetota</taxon>
        <taxon>Actinomycetes</taxon>
        <taxon>Pseudonocardiales</taxon>
        <taxon>Pseudonocardiaceae</taxon>
        <taxon>Amycolatopsis</taxon>
    </lineage>
</organism>
<dbReference type="AlphaFoldDB" id="A0A5N0UPB9"/>
<dbReference type="RefSeq" id="WP_144761672.1">
    <property type="nucleotide sequence ID" value="NZ_VMNW02000167.1"/>
</dbReference>
<feature type="domain" description="Major facilitator superfamily (MFS) profile" evidence="7">
    <location>
        <begin position="15"/>
        <end position="467"/>
    </location>
</feature>
<evidence type="ECO:0000256" key="1">
    <source>
        <dbReference type="ARBA" id="ARBA00004651"/>
    </source>
</evidence>
<evidence type="ECO:0000259" key="7">
    <source>
        <dbReference type="PROSITE" id="PS50850"/>
    </source>
</evidence>
<feature type="transmembrane region" description="Helical" evidence="6">
    <location>
        <begin position="366"/>
        <end position="388"/>
    </location>
</feature>
<feature type="transmembrane region" description="Helical" evidence="6">
    <location>
        <begin position="201"/>
        <end position="220"/>
    </location>
</feature>
<evidence type="ECO:0000256" key="6">
    <source>
        <dbReference type="SAM" id="Phobius"/>
    </source>
</evidence>
<gene>
    <name evidence="8" type="ORF">FPZ12_044710</name>
</gene>
<keyword evidence="9" id="KW-1185">Reference proteome</keyword>
<dbReference type="InterPro" id="IPR020846">
    <property type="entry name" value="MFS_dom"/>
</dbReference>
<sequence length="480" mass="49554">MTRPATQTTAMPKGLVAMTSFCVILATLVLTLPLTVLGQIGESLGASGSLLNWVVIIGSLSGAVGTGLLPPLASLFGQRTMTVTTMALLTLGSVIGAVAPNMTILLIGRFIGGFTLGAIALSLAIARANLSGKTLGTVLAWIAAAEGIAAGLGFVLGGLLTDAVHVSWRAVFGILAVLGVIGVFGALAAIPRRTDPNRPRVDWLGGGLLALALALILVPLSMGSKWGWGSAATLVPLIGGVVVAAIWWAVEERVEQPLVNTRALRNRNFLRGWLVFFLAGMLAWIINFTLPKFTETPAGAGFGFGYNSLVSGFVMLVFCTGIVVGSASVGRLSRVVAPRVICLISFTGLAVSLLLIAFLHDHAWQLWTWPILSGLSYGLTSASAYLTFITALRPHEVATAASIGQISAPLGGAIGSAGISAVLTAQVIKVGGEAVPTEHSFRLGWLIGVGVAVVGFLIVALLQPKKVTDESPEVAETVAI</sequence>
<comment type="subcellular location">
    <subcellularLocation>
        <location evidence="1">Cell membrane</location>
        <topology evidence="1">Multi-pass membrane protein</topology>
    </subcellularLocation>
</comment>
<evidence type="ECO:0000256" key="2">
    <source>
        <dbReference type="ARBA" id="ARBA00022448"/>
    </source>
</evidence>
<evidence type="ECO:0000313" key="8">
    <source>
        <dbReference type="EMBL" id="KAA9148626.1"/>
    </source>
</evidence>
<feature type="transmembrane region" description="Helical" evidence="6">
    <location>
        <begin position="226"/>
        <end position="250"/>
    </location>
</feature>
<keyword evidence="2" id="KW-0813">Transport</keyword>
<feature type="transmembrane region" description="Helical" evidence="6">
    <location>
        <begin position="138"/>
        <end position="160"/>
    </location>
</feature>
<feature type="transmembrane region" description="Helical" evidence="6">
    <location>
        <begin position="50"/>
        <end position="69"/>
    </location>
</feature>
<dbReference type="SUPFAM" id="SSF103473">
    <property type="entry name" value="MFS general substrate transporter"/>
    <property type="match status" value="1"/>
</dbReference>
<feature type="transmembrane region" description="Helical" evidence="6">
    <location>
        <begin position="270"/>
        <end position="290"/>
    </location>
</feature>
<proteinExistence type="predicted"/>
<dbReference type="Gene3D" id="1.20.1250.20">
    <property type="entry name" value="MFS general substrate transporter like domains"/>
    <property type="match status" value="1"/>
</dbReference>
<feature type="transmembrane region" description="Helical" evidence="6">
    <location>
        <begin position="400"/>
        <end position="423"/>
    </location>
</feature>
<feature type="transmembrane region" description="Helical" evidence="6">
    <location>
        <begin position="341"/>
        <end position="360"/>
    </location>
</feature>
<dbReference type="InterPro" id="IPR011701">
    <property type="entry name" value="MFS"/>
</dbReference>
<feature type="transmembrane region" description="Helical" evidence="6">
    <location>
        <begin position="443"/>
        <end position="462"/>
    </location>
</feature>
<dbReference type="PANTHER" id="PTHR42718:SF9">
    <property type="entry name" value="MAJOR FACILITATOR SUPERFAMILY MULTIDRUG TRANSPORTER MFSC"/>
    <property type="match status" value="1"/>
</dbReference>
<evidence type="ECO:0000256" key="3">
    <source>
        <dbReference type="ARBA" id="ARBA00022692"/>
    </source>
</evidence>
<feature type="transmembrane region" description="Helical" evidence="6">
    <location>
        <begin position="310"/>
        <end position="329"/>
    </location>
</feature>
<dbReference type="GO" id="GO:0005886">
    <property type="term" value="C:plasma membrane"/>
    <property type="evidence" value="ECO:0007669"/>
    <property type="project" value="UniProtKB-SubCell"/>
</dbReference>
<protein>
    <submittedName>
        <fullName evidence="8">MFS transporter</fullName>
    </submittedName>
</protein>
<keyword evidence="3 6" id="KW-0812">Transmembrane</keyword>
<name>A0A5N0UPB9_9PSEU</name>
<evidence type="ECO:0000256" key="4">
    <source>
        <dbReference type="ARBA" id="ARBA00022989"/>
    </source>
</evidence>